<keyword evidence="11" id="KW-1185">Reference proteome</keyword>
<dbReference type="Proteomes" id="UP000054776">
    <property type="component" value="Unassembled WGS sequence"/>
</dbReference>
<dbReference type="GO" id="GO:0005794">
    <property type="term" value="C:Golgi apparatus"/>
    <property type="evidence" value="ECO:0007669"/>
    <property type="project" value="UniProtKB-SubCell"/>
</dbReference>
<dbReference type="AlphaFoldDB" id="A0A0V1AYM2"/>
<organism evidence="10 11">
    <name type="scientific">Trichinella spiralis</name>
    <name type="common">Trichina worm</name>
    <dbReference type="NCBI Taxonomy" id="6334"/>
    <lineage>
        <taxon>Eukaryota</taxon>
        <taxon>Metazoa</taxon>
        <taxon>Ecdysozoa</taxon>
        <taxon>Nematoda</taxon>
        <taxon>Enoplea</taxon>
        <taxon>Dorylaimia</taxon>
        <taxon>Trichinellida</taxon>
        <taxon>Trichinellidae</taxon>
        <taxon>Trichinella</taxon>
    </lineage>
</organism>
<evidence type="ECO:0000313" key="10">
    <source>
        <dbReference type="EMBL" id="KRY29890.1"/>
    </source>
</evidence>
<dbReference type="OrthoDB" id="1666796at2759"/>
<feature type="transmembrane region" description="Helical" evidence="9">
    <location>
        <begin position="423"/>
        <end position="446"/>
    </location>
</feature>
<sequence>MPLQFEPYRVLINEAKDQALLIKSHNLFANNRSTENSLSVTSNSKKENKEGIGRLSDCVSGLQASVQRLKPIACCFNVSVIFPSLQPRLHSISHQTSRPFSCILHLHHLIRLTKTISVNIQGHDTSIAIDRAKPAFFLDYDLHGTSLPNHARTAFLLNNFLKLFEPLKMMKKWLFLFFFYCCLLTAKKGFYIPGVLPVEFHVGSSVEVKAVKLTSIRTQMPYDYYYLPFCLPDGELQYKSENLGEILRGDRIVNTPFALNMDIPVKCALLCAKNNVKTKLSAAESDLLIEKIRNEYRVHLLIDNLPGTTKTQLENGRDAYMHGYALGFVFLNNHVHFIIYINEVSTETYRIVGFEIQARSISSMQYVPDSGKLCSWNSESEAQPLKPGVVNEIYWSYSAEWRLSPIRWASRWDSYLSMRSNQIHWLSIVNSIVIVVFLAGFLGLIIMRTVRRDIAYYNRLDESLDDTMEESGWKLVHGDIFRPPRRATLLVCVLGTGIQLLGMALVTLAFAMVGMLSPSSRGALMSVALFLYCFMGLFAGYFAGRMYKTLRLSNWKSASLKTACLFPTFLFVVGLILNILVWENKSSGTVPFSSIMSLLSMFFCIDIPLVMIGFRFGFRKKPYHHPVRTNQIPRQVPEQPFYSNIVISILFSGILPFLAMFLELFFIFTAMWQNQFYYLFGFLFIVFIILIISTALMSILIIYFLLAVENYHWWWRSFFVGGSSAFYVFAYSIYYAATKLEIVGVTPKLLYFGYTILISVTFWILTGTVGFYASYFFVRKIYSSVKID</sequence>
<comment type="similarity">
    <text evidence="3 9">Belongs to the nonaspanin (TM9SF) (TC 9.A.2) family.</text>
</comment>
<evidence type="ECO:0000256" key="8">
    <source>
        <dbReference type="ARBA" id="ARBA00023136"/>
    </source>
</evidence>
<dbReference type="InParanoid" id="A0A0V1AYM2"/>
<comment type="subcellular location">
    <subcellularLocation>
        <location evidence="2">Golgi apparatus</location>
    </subcellularLocation>
    <subcellularLocation>
        <location evidence="1">Membrane</location>
        <topology evidence="1">Multi-pass membrane protein</topology>
    </subcellularLocation>
</comment>
<dbReference type="FunCoup" id="A0A0V1AYM2">
    <property type="interactions" value="2075"/>
</dbReference>
<keyword evidence="6 9" id="KW-1133">Transmembrane helix</keyword>
<reference evidence="10 11" key="1">
    <citation type="submission" date="2015-01" db="EMBL/GenBank/DDBJ databases">
        <title>Evolution of Trichinella species and genotypes.</title>
        <authorList>
            <person name="Korhonen P.K."/>
            <person name="Edoardo P."/>
            <person name="Giuseppe L.R."/>
            <person name="Gasser R.B."/>
        </authorList>
    </citation>
    <scope>NUCLEOTIDE SEQUENCE [LARGE SCALE GENOMIC DNA]</scope>
    <source>
        <strain evidence="10">ISS3</strain>
    </source>
</reference>
<evidence type="ECO:0000256" key="6">
    <source>
        <dbReference type="ARBA" id="ARBA00022989"/>
    </source>
</evidence>
<evidence type="ECO:0000256" key="2">
    <source>
        <dbReference type="ARBA" id="ARBA00004555"/>
    </source>
</evidence>
<feature type="transmembrane region" description="Helical" evidence="9">
    <location>
        <begin position="522"/>
        <end position="543"/>
    </location>
</feature>
<feature type="transmembrane region" description="Helical" evidence="9">
    <location>
        <begin position="641"/>
        <end position="670"/>
    </location>
</feature>
<dbReference type="Pfam" id="PF02990">
    <property type="entry name" value="EMP70"/>
    <property type="match status" value="1"/>
</dbReference>
<proteinExistence type="inferred from homology"/>
<dbReference type="GO" id="GO:0016020">
    <property type="term" value="C:membrane"/>
    <property type="evidence" value="ECO:0007669"/>
    <property type="project" value="UniProtKB-SubCell"/>
</dbReference>
<dbReference type="EMBL" id="JYDH01000156">
    <property type="protein sequence ID" value="KRY29890.1"/>
    <property type="molecule type" value="Genomic_DNA"/>
</dbReference>
<evidence type="ECO:0000256" key="4">
    <source>
        <dbReference type="ARBA" id="ARBA00022692"/>
    </source>
</evidence>
<feature type="transmembrane region" description="Helical" evidence="9">
    <location>
        <begin position="718"/>
        <end position="737"/>
    </location>
</feature>
<accession>A0A0V1AYM2</accession>
<comment type="caution">
    <text evidence="10">The sequence shown here is derived from an EMBL/GenBank/DDBJ whole genome shotgun (WGS) entry which is preliminary data.</text>
</comment>
<dbReference type="eggNOG" id="KOG1278">
    <property type="taxonomic scope" value="Eukaryota"/>
</dbReference>
<evidence type="ECO:0000313" key="11">
    <source>
        <dbReference type="Proteomes" id="UP000054776"/>
    </source>
</evidence>
<dbReference type="PANTHER" id="PTHR10766">
    <property type="entry name" value="TRANSMEMBRANE 9 SUPERFAMILY PROTEIN"/>
    <property type="match status" value="1"/>
</dbReference>
<keyword evidence="5" id="KW-0732">Signal</keyword>
<evidence type="ECO:0000256" key="9">
    <source>
        <dbReference type="RuleBase" id="RU363079"/>
    </source>
</evidence>
<keyword evidence="8 9" id="KW-0472">Membrane</keyword>
<dbReference type="GO" id="GO:0072657">
    <property type="term" value="P:protein localization to membrane"/>
    <property type="evidence" value="ECO:0007669"/>
    <property type="project" value="TreeGrafter"/>
</dbReference>
<evidence type="ECO:0000256" key="5">
    <source>
        <dbReference type="ARBA" id="ARBA00022729"/>
    </source>
</evidence>
<keyword evidence="7" id="KW-0333">Golgi apparatus</keyword>
<evidence type="ECO:0000256" key="1">
    <source>
        <dbReference type="ARBA" id="ARBA00004141"/>
    </source>
</evidence>
<feature type="transmembrane region" description="Helical" evidence="9">
    <location>
        <begin position="594"/>
        <end position="618"/>
    </location>
</feature>
<evidence type="ECO:0000256" key="7">
    <source>
        <dbReference type="ARBA" id="ARBA00023034"/>
    </source>
</evidence>
<keyword evidence="4 9" id="KW-0812">Transmembrane</keyword>
<evidence type="ECO:0000256" key="3">
    <source>
        <dbReference type="ARBA" id="ARBA00005227"/>
    </source>
</evidence>
<dbReference type="PANTHER" id="PTHR10766:SF55">
    <property type="entry name" value="TRANSMEMBRANE 9 SUPERFAMILY MEMBER 4"/>
    <property type="match status" value="1"/>
</dbReference>
<name>A0A0V1AYM2_TRISP</name>
<feature type="transmembrane region" description="Helical" evidence="9">
    <location>
        <begin position="749"/>
        <end position="778"/>
    </location>
</feature>
<protein>
    <recommendedName>
        <fullName evidence="9">Transmembrane 9 superfamily member</fullName>
    </recommendedName>
</protein>
<feature type="transmembrane region" description="Helical" evidence="9">
    <location>
        <begin position="489"/>
        <end position="516"/>
    </location>
</feature>
<gene>
    <name evidence="10" type="primary">TM9SF4</name>
    <name evidence="10" type="ORF">T01_167</name>
</gene>
<dbReference type="InterPro" id="IPR004240">
    <property type="entry name" value="EMP70"/>
</dbReference>
<feature type="transmembrane region" description="Helical" evidence="9">
    <location>
        <begin position="564"/>
        <end position="582"/>
    </location>
</feature>
<feature type="transmembrane region" description="Helical" evidence="9">
    <location>
        <begin position="676"/>
        <end position="706"/>
    </location>
</feature>